<dbReference type="Pfam" id="PF00648">
    <property type="entry name" value="Peptidase_C2"/>
    <property type="match status" value="1"/>
</dbReference>
<comment type="caution">
    <text evidence="5">Lacks conserved residue(s) required for the propagation of feature annotation.</text>
</comment>
<keyword evidence="10" id="KW-1185">Reference proteome</keyword>
<dbReference type="PROSITE" id="PS00139">
    <property type="entry name" value="THIOL_PROTEASE_CYS"/>
    <property type="match status" value="1"/>
</dbReference>
<feature type="region of interest" description="Disordered" evidence="6">
    <location>
        <begin position="48"/>
        <end position="67"/>
    </location>
</feature>
<feature type="compositionally biased region" description="Basic and acidic residues" evidence="6">
    <location>
        <begin position="718"/>
        <end position="747"/>
    </location>
</feature>
<keyword evidence="7" id="KW-0472">Membrane</keyword>
<feature type="transmembrane region" description="Helical" evidence="7">
    <location>
        <begin position="236"/>
        <end position="262"/>
    </location>
</feature>
<feature type="compositionally biased region" description="Basic and acidic residues" evidence="6">
    <location>
        <begin position="655"/>
        <end position="682"/>
    </location>
</feature>
<dbReference type="InterPro" id="IPR022684">
    <property type="entry name" value="Calpain_cysteine_protease"/>
</dbReference>
<feature type="region of interest" description="Disordered" evidence="6">
    <location>
        <begin position="718"/>
        <end position="797"/>
    </location>
</feature>
<keyword evidence="3" id="KW-0378">Hydrolase</keyword>
<protein>
    <recommendedName>
        <fullName evidence="8">Calpain catalytic domain-containing protein</fullName>
    </recommendedName>
</protein>
<feature type="compositionally biased region" description="Basic and acidic residues" evidence="6">
    <location>
        <begin position="1"/>
        <end position="15"/>
    </location>
</feature>
<dbReference type="Proteomes" id="UP001305779">
    <property type="component" value="Unassembled WGS sequence"/>
</dbReference>
<keyword evidence="4" id="KW-0788">Thiol protease</keyword>
<feature type="region of interest" description="Disordered" evidence="6">
    <location>
        <begin position="1"/>
        <end position="21"/>
    </location>
</feature>
<dbReference type="InterPro" id="IPR038765">
    <property type="entry name" value="Papain-like_cys_pep_sf"/>
</dbReference>
<proteinExistence type="inferred from homology"/>
<dbReference type="PROSITE" id="PS50203">
    <property type="entry name" value="CALPAIN_CAT"/>
    <property type="match status" value="1"/>
</dbReference>
<evidence type="ECO:0000313" key="10">
    <source>
        <dbReference type="Proteomes" id="UP001305779"/>
    </source>
</evidence>
<dbReference type="PANTHER" id="PTHR10183:SF379">
    <property type="entry name" value="CALPAIN-5"/>
    <property type="match status" value="1"/>
</dbReference>
<feature type="domain" description="Calpain catalytic" evidence="8">
    <location>
        <begin position="279"/>
        <end position="494"/>
    </location>
</feature>
<evidence type="ECO:0000256" key="5">
    <source>
        <dbReference type="PROSITE-ProRule" id="PRU00239"/>
    </source>
</evidence>
<dbReference type="EMBL" id="JAXOVC010000005">
    <property type="protein sequence ID" value="KAK4501458.1"/>
    <property type="molecule type" value="Genomic_DNA"/>
</dbReference>
<evidence type="ECO:0000259" key="8">
    <source>
        <dbReference type="PROSITE" id="PS50203"/>
    </source>
</evidence>
<accession>A0ABR0EKY8</accession>
<dbReference type="InterPro" id="IPR001300">
    <property type="entry name" value="Peptidase_C2_calpain_cat"/>
</dbReference>
<name>A0ABR0EKY8_ZASCE</name>
<evidence type="ECO:0000256" key="2">
    <source>
        <dbReference type="ARBA" id="ARBA00022670"/>
    </source>
</evidence>
<feature type="region of interest" description="Disordered" evidence="6">
    <location>
        <begin position="655"/>
        <end position="688"/>
    </location>
</feature>
<evidence type="ECO:0000256" key="1">
    <source>
        <dbReference type="ARBA" id="ARBA00007623"/>
    </source>
</evidence>
<keyword evidence="7" id="KW-0812">Transmembrane</keyword>
<dbReference type="PANTHER" id="PTHR10183">
    <property type="entry name" value="CALPAIN"/>
    <property type="match status" value="1"/>
</dbReference>
<dbReference type="InterPro" id="IPR000169">
    <property type="entry name" value="Pept_cys_AS"/>
</dbReference>
<organism evidence="9 10">
    <name type="scientific">Zasmidium cellare</name>
    <name type="common">Wine cellar mold</name>
    <name type="synonym">Racodium cellare</name>
    <dbReference type="NCBI Taxonomy" id="395010"/>
    <lineage>
        <taxon>Eukaryota</taxon>
        <taxon>Fungi</taxon>
        <taxon>Dikarya</taxon>
        <taxon>Ascomycota</taxon>
        <taxon>Pezizomycotina</taxon>
        <taxon>Dothideomycetes</taxon>
        <taxon>Dothideomycetidae</taxon>
        <taxon>Mycosphaerellales</taxon>
        <taxon>Mycosphaerellaceae</taxon>
        <taxon>Zasmidium</taxon>
    </lineage>
</organism>
<evidence type="ECO:0000256" key="4">
    <source>
        <dbReference type="ARBA" id="ARBA00022807"/>
    </source>
</evidence>
<evidence type="ECO:0000256" key="6">
    <source>
        <dbReference type="SAM" id="MobiDB-lite"/>
    </source>
</evidence>
<dbReference type="SMART" id="SM00230">
    <property type="entry name" value="CysPc"/>
    <property type="match status" value="1"/>
</dbReference>
<evidence type="ECO:0000256" key="3">
    <source>
        <dbReference type="ARBA" id="ARBA00022801"/>
    </source>
</evidence>
<comment type="similarity">
    <text evidence="1">Belongs to the peptidase C2 family.</text>
</comment>
<reference evidence="9 10" key="1">
    <citation type="journal article" date="2023" name="G3 (Bethesda)">
        <title>A chromosome-level genome assembly of Zasmidium syzygii isolated from banana leaves.</title>
        <authorList>
            <person name="van Westerhoven A.C."/>
            <person name="Mehrabi R."/>
            <person name="Talebi R."/>
            <person name="Steentjes M.B.F."/>
            <person name="Corcolon B."/>
            <person name="Chong P.A."/>
            <person name="Kema G.H.J."/>
            <person name="Seidl M.F."/>
        </authorList>
    </citation>
    <scope>NUCLEOTIDE SEQUENCE [LARGE SCALE GENOMIC DNA]</scope>
    <source>
        <strain evidence="9 10">P124</strain>
    </source>
</reference>
<evidence type="ECO:0000256" key="7">
    <source>
        <dbReference type="SAM" id="Phobius"/>
    </source>
</evidence>
<feature type="compositionally biased region" description="Basic and acidic residues" evidence="6">
    <location>
        <begin position="756"/>
        <end position="797"/>
    </location>
</feature>
<keyword evidence="7" id="KW-1133">Transmembrane helix</keyword>
<gene>
    <name evidence="9" type="ORF">PRZ48_007267</name>
</gene>
<comment type="caution">
    <text evidence="9">The sequence shown here is derived from an EMBL/GenBank/DDBJ whole genome shotgun (WGS) entry which is preliminary data.</text>
</comment>
<sequence length="797" mass="89754">MAGDEKKADENKVTERTQLSAPQDVVDTIWKNFASHNAGFIRRLLKPSDDASSENTSKEEDEGSYTAARKACIEEVTSIVRECQRRNSMFTDPDFYIALDFLNEGNERACLFSLPNPPGQGKTKFRDDGLLACAKTSQTHPASPTEVPLSGGLCNGSCDPESRGTFSSLPKTIRRVHDIFDNPTFAPHAPRTYLPPLHYGPTVGRWCPSPQGCVKWSGVAKLWLQATMVVLSVLRLFNLVSLSTFFVGISLCGLLVAVCLAAREIAKRLLGPNFASCHIEQGNIGDCWWMSAIAALCSRSDLLRKVCVAWDQDCGVYGFVFYRDGAWIHTVVDDCLYLTDKDYISSKEAKLNNDSFSGRTTFQRGSSALHFAKCVNSDYIWLPLLQKAYAKVHGDYQALISGYAKEGMVDITGGIGEGIPTEDTKDRERLWQELYKMHEENPWGGKNGRWQGDWGIGSRKWDLISMWWLQPHGIEDGVFYMTFEAVLEIFCGISRITVFDESIWTTRQHWVSMNVSWEPQFNPVYFELHLTEDSKTALSLSQLDDRYFKALRGRYIFHLDFGIKKKGSQGTDFLARSSPANVHIKYSQRATSIQTDLKRGTYEILVKVTALERDSGDGAKWSAEDVLKQTKRRPLKLQQAARSYDQAYGKLKVIEPKIQQREEEEESSKSKEPKKQKDEASANDHFVYPDPGMVAWNAICGVGLRVFSKDPDMRLEVHHRNDGKVSEPKKPAEAASAPKKEEEKTQETWKITIEGVARREKEDGSDTRNSRDVEDRGDKDGTASGDEKNDKDKSPQE</sequence>
<dbReference type="SUPFAM" id="SSF54001">
    <property type="entry name" value="Cysteine proteinases"/>
    <property type="match status" value="1"/>
</dbReference>
<evidence type="ECO:0000313" key="9">
    <source>
        <dbReference type="EMBL" id="KAK4501458.1"/>
    </source>
</evidence>
<dbReference type="Gene3D" id="3.90.70.10">
    <property type="entry name" value="Cysteine proteinases"/>
    <property type="match status" value="1"/>
</dbReference>
<keyword evidence="2" id="KW-0645">Protease</keyword>